<sequence>MSLSPAIAPIFRPAPGHHFPCHTFCPESLYRQQQPALRRCRLSHHPKCTIVDKVFSAVGIAPLEDVGDDLKGLSWTKAVGASDSSSDRQYDQSFYLGAPLGVQFPGSCAIFFSQVSDRVRFGDENPRLSKDTCNQAMTDGCIDALIKRAKAVDLSGDDACEKLQTEFLSNLDSECASFATGSKWVGVMSVPLSGDGSPRPIDSQQNASSNCWPTSPRNNDLRLIHSTNSTVDFKAETVTKNFFGVTPILTVFFPGDDNDTIVSQPEAQLTCVKAIDLTTAYNATSAPSGETSDAVRGTGLSVALVGVLTVTFAVLLG</sequence>
<reference evidence="1" key="2">
    <citation type="submission" date="2023-05" db="EMBL/GenBank/DDBJ databases">
        <authorList>
            <consortium name="Lawrence Berkeley National Laboratory"/>
            <person name="Steindorff A."/>
            <person name="Hensen N."/>
            <person name="Bonometti L."/>
            <person name="Westerberg I."/>
            <person name="Brannstrom I.O."/>
            <person name="Guillou S."/>
            <person name="Cros-Aarteil S."/>
            <person name="Calhoun S."/>
            <person name="Haridas S."/>
            <person name="Kuo A."/>
            <person name="Mondo S."/>
            <person name="Pangilinan J."/>
            <person name="Riley R."/>
            <person name="Labutti K."/>
            <person name="Andreopoulos B."/>
            <person name="Lipzen A."/>
            <person name="Chen C."/>
            <person name="Yanf M."/>
            <person name="Daum C."/>
            <person name="Ng V."/>
            <person name="Clum A."/>
            <person name="Ohm R."/>
            <person name="Martin F."/>
            <person name="Silar P."/>
            <person name="Natvig D."/>
            <person name="Lalanne C."/>
            <person name="Gautier V."/>
            <person name="Ament-Velasquez S.L."/>
            <person name="Kruys A."/>
            <person name="Hutchinson M.I."/>
            <person name="Powell A.J."/>
            <person name="Barry K."/>
            <person name="Miller A.N."/>
            <person name="Grigoriev I.V."/>
            <person name="Debuchy R."/>
            <person name="Gladieux P."/>
            <person name="Thoren M.H."/>
            <person name="Johannesson H."/>
        </authorList>
    </citation>
    <scope>NUCLEOTIDE SEQUENCE</scope>
    <source>
        <strain evidence="1">CBS 315.58</strain>
    </source>
</reference>
<protein>
    <submittedName>
        <fullName evidence="1">Uncharacterized protein</fullName>
    </submittedName>
</protein>
<dbReference type="AlphaFoldDB" id="A0AAN7AQ31"/>
<evidence type="ECO:0000313" key="1">
    <source>
        <dbReference type="EMBL" id="KAK4194332.1"/>
    </source>
</evidence>
<comment type="caution">
    <text evidence="1">The sequence shown here is derived from an EMBL/GenBank/DDBJ whole genome shotgun (WGS) entry which is preliminary data.</text>
</comment>
<keyword evidence="2" id="KW-1185">Reference proteome</keyword>
<dbReference type="Proteomes" id="UP001303160">
    <property type="component" value="Unassembled WGS sequence"/>
</dbReference>
<proteinExistence type="predicted"/>
<name>A0AAN7AQ31_9PEZI</name>
<evidence type="ECO:0000313" key="2">
    <source>
        <dbReference type="Proteomes" id="UP001303160"/>
    </source>
</evidence>
<organism evidence="1 2">
    <name type="scientific">Triangularia verruculosa</name>
    <dbReference type="NCBI Taxonomy" id="2587418"/>
    <lineage>
        <taxon>Eukaryota</taxon>
        <taxon>Fungi</taxon>
        <taxon>Dikarya</taxon>
        <taxon>Ascomycota</taxon>
        <taxon>Pezizomycotina</taxon>
        <taxon>Sordariomycetes</taxon>
        <taxon>Sordariomycetidae</taxon>
        <taxon>Sordariales</taxon>
        <taxon>Podosporaceae</taxon>
        <taxon>Triangularia</taxon>
    </lineage>
</organism>
<dbReference type="EMBL" id="MU864071">
    <property type="protein sequence ID" value="KAK4194332.1"/>
    <property type="molecule type" value="Genomic_DNA"/>
</dbReference>
<gene>
    <name evidence="1" type="ORF">QBC40DRAFT_302227</name>
</gene>
<reference evidence="1" key="1">
    <citation type="journal article" date="2023" name="Mol. Phylogenet. Evol.">
        <title>Genome-scale phylogeny and comparative genomics of the fungal order Sordariales.</title>
        <authorList>
            <person name="Hensen N."/>
            <person name="Bonometti L."/>
            <person name="Westerberg I."/>
            <person name="Brannstrom I.O."/>
            <person name="Guillou S."/>
            <person name="Cros-Aarteil S."/>
            <person name="Calhoun S."/>
            <person name="Haridas S."/>
            <person name="Kuo A."/>
            <person name="Mondo S."/>
            <person name="Pangilinan J."/>
            <person name="Riley R."/>
            <person name="LaButti K."/>
            <person name="Andreopoulos B."/>
            <person name="Lipzen A."/>
            <person name="Chen C."/>
            <person name="Yan M."/>
            <person name="Daum C."/>
            <person name="Ng V."/>
            <person name="Clum A."/>
            <person name="Steindorff A."/>
            <person name="Ohm R.A."/>
            <person name="Martin F."/>
            <person name="Silar P."/>
            <person name="Natvig D.O."/>
            <person name="Lalanne C."/>
            <person name="Gautier V."/>
            <person name="Ament-Velasquez S.L."/>
            <person name="Kruys A."/>
            <person name="Hutchinson M.I."/>
            <person name="Powell A.J."/>
            <person name="Barry K."/>
            <person name="Miller A.N."/>
            <person name="Grigoriev I.V."/>
            <person name="Debuchy R."/>
            <person name="Gladieux P."/>
            <person name="Hiltunen Thoren M."/>
            <person name="Johannesson H."/>
        </authorList>
    </citation>
    <scope>NUCLEOTIDE SEQUENCE</scope>
    <source>
        <strain evidence="1">CBS 315.58</strain>
    </source>
</reference>
<accession>A0AAN7AQ31</accession>